<gene>
    <name evidence="1" type="ORF">GSOID_T00031345001</name>
</gene>
<dbReference type="EMBL" id="FN655075">
    <property type="protein sequence ID" value="CBY37858.1"/>
    <property type="molecule type" value="Genomic_DNA"/>
</dbReference>
<sequence>KKIDEVISALVYAGTVSYPDDNTTYVSFAPEEPLMLNIEFSMDFGTDWTWNPQFADKSSTSYYLLSKVIRDIFETSWNTYAELFDLEVSTKIRFSKRNNQRRRRAASDFTSVSIIMDFIPNENNTNVDNPSELVNFESDFISDLSNAINNASASNDVTNILPELFLPTFNSKTTVHFESYEEPETSTNIPTTSTINFIQDERIVEIESSISNLADDITGLESDVSRIENHFDEKTKQDKMMEIMMIQSLFRKTPSTSKEVENRLRQNEAQTDAKLDSMESRLLDIINAVAMQISSLKSDIFSAFGLE</sequence>
<proteinExistence type="predicted"/>
<organism evidence="1">
    <name type="scientific">Oikopleura dioica</name>
    <name type="common">Tunicate</name>
    <dbReference type="NCBI Taxonomy" id="34765"/>
    <lineage>
        <taxon>Eukaryota</taxon>
        <taxon>Metazoa</taxon>
        <taxon>Chordata</taxon>
        <taxon>Tunicata</taxon>
        <taxon>Appendicularia</taxon>
        <taxon>Copelata</taxon>
        <taxon>Oikopleuridae</taxon>
        <taxon>Oikopleura</taxon>
    </lineage>
</organism>
<feature type="non-terminal residue" evidence="1">
    <location>
        <position position="1"/>
    </location>
</feature>
<dbReference type="AlphaFoldDB" id="E4YQW3"/>
<reference evidence="1" key="1">
    <citation type="journal article" date="2010" name="Science">
        <title>Plasticity of animal genome architecture unmasked by rapid evolution of a pelagic tunicate.</title>
        <authorList>
            <person name="Denoeud F."/>
            <person name="Henriet S."/>
            <person name="Mungpakdee S."/>
            <person name="Aury J.M."/>
            <person name="Da Silva C."/>
            <person name="Brinkmann H."/>
            <person name="Mikhaleva J."/>
            <person name="Olsen L.C."/>
            <person name="Jubin C."/>
            <person name="Canestro C."/>
            <person name="Bouquet J.M."/>
            <person name="Danks G."/>
            <person name="Poulain J."/>
            <person name="Campsteijn C."/>
            <person name="Adamski M."/>
            <person name="Cross I."/>
            <person name="Yadetie F."/>
            <person name="Muffato M."/>
            <person name="Louis A."/>
            <person name="Butcher S."/>
            <person name="Tsagkogeorga G."/>
            <person name="Konrad A."/>
            <person name="Singh S."/>
            <person name="Jensen M.F."/>
            <person name="Cong E.H."/>
            <person name="Eikeseth-Otteraa H."/>
            <person name="Noel B."/>
            <person name="Anthouard V."/>
            <person name="Porcel B.M."/>
            <person name="Kachouri-Lafond R."/>
            <person name="Nishino A."/>
            <person name="Ugolini M."/>
            <person name="Chourrout P."/>
            <person name="Nishida H."/>
            <person name="Aasland R."/>
            <person name="Huzurbazar S."/>
            <person name="Westhof E."/>
            <person name="Delsuc F."/>
            <person name="Lehrach H."/>
            <person name="Reinhardt R."/>
            <person name="Weissenbach J."/>
            <person name="Roy S.W."/>
            <person name="Artiguenave F."/>
            <person name="Postlethwait J.H."/>
            <person name="Manak J.R."/>
            <person name="Thompson E.M."/>
            <person name="Jaillon O."/>
            <person name="Du Pasquier L."/>
            <person name="Boudinot P."/>
            <person name="Liberles D.A."/>
            <person name="Volff J.N."/>
            <person name="Philippe H."/>
            <person name="Lenhard B."/>
            <person name="Roest Crollius H."/>
            <person name="Wincker P."/>
            <person name="Chourrout D."/>
        </authorList>
    </citation>
    <scope>NUCLEOTIDE SEQUENCE [LARGE SCALE GENOMIC DNA]</scope>
</reference>
<name>E4YQW3_OIKDI</name>
<accession>E4YQW3</accession>
<evidence type="ECO:0000313" key="1">
    <source>
        <dbReference type="EMBL" id="CBY37858.1"/>
    </source>
</evidence>
<protein>
    <submittedName>
        <fullName evidence="1">Uncharacterized protein</fullName>
    </submittedName>
</protein>
<dbReference type="Proteomes" id="UP000011014">
    <property type="component" value="Unassembled WGS sequence"/>
</dbReference>